<dbReference type="SMART" id="SM00922">
    <property type="entry name" value="MR_MLE"/>
    <property type="match status" value="1"/>
</dbReference>
<dbReference type="GO" id="GO:0016052">
    <property type="term" value="P:carbohydrate catabolic process"/>
    <property type="evidence" value="ECO:0007669"/>
    <property type="project" value="TreeGrafter"/>
</dbReference>
<evidence type="ECO:0000313" key="5">
    <source>
        <dbReference type="EMBL" id="MBB2891895.1"/>
    </source>
</evidence>
<evidence type="ECO:0000259" key="4">
    <source>
        <dbReference type="SMART" id="SM00922"/>
    </source>
</evidence>
<gene>
    <name evidence="5" type="ORF">FHU39_001879</name>
</gene>
<dbReference type="InterPro" id="IPR046945">
    <property type="entry name" value="RHMD-like"/>
</dbReference>
<comment type="cofactor">
    <cofactor evidence="1">
        <name>Mg(2+)</name>
        <dbReference type="ChEBI" id="CHEBI:18420"/>
    </cofactor>
</comment>
<dbReference type="SUPFAM" id="SSF54826">
    <property type="entry name" value="Enolase N-terminal domain-like"/>
    <property type="match status" value="1"/>
</dbReference>
<evidence type="ECO:0000256" key="2">
    <source>
        <dbReference type="ARBA" id="ARBA00022723"/>
    </source>
</evidence>
<dbReference type="Gene3D" id="3.30.390.10">
    <property type="entry name" value="Enolase-like, N-terminal domain"/>
    <property type="match status" value="1"/>
</dbReference>
<dbReference type="SUPFAM" id="SSF51604">
    <property type="entry name" value="Enolase C-terminal domain-like"/>
    <property type="match status" value="1"/>
</dbReference>
<proteinExistence type="predicted"/>
<dbReference type="PANTHER" id="PTHR13794:SF58">
    <property type="entry name" value="MITOCHONDRIAL ENOLASE SUPERFAMILY MEMBER 1"/>
    <property type="match status" value="1"/>
</dbReference>
<keyword evidence="2" id="KW-0479">Metal-binding</keyword>
<accession>A0A839N9L0</accession>
<dbReference type="Pfam" id="PF02746">
    <property type="entry name" value="MR_MLE_N"/>
    <property type="match status" value="1"/>
</dbReference>
<evidence type="ECO:0000313" key="6">
    <source>
        <dbReference type="Proteomes" id="UP000559182"/>
    </source>
</evidence>
<dbReference type="InterPro" id="IPR013342">
    <property type="entry name" value="Mandelate_racemase_C"/>
</dbReference>
<dbReference type="InterPro" id="IPR013341">
    <property type="entry name" value="Mandelate_racemase_N_dom"/>
</dbReference>
<dbReference type="InterPro" id="IPR029065">
    <property type="entry name" value="Enolase_C-like"/>
</dbReference>
<feature type="domain" description="Mandelate racemase/muconate lactonizing enzyme C-terminal" evidence="4">
    <location>
        <begin position="138"/>
        <end position="236"/>
    </location>
</feature>
<dbReference type="SFLD" id="SFLDS00001">
    <property type="entry name" value="Enolase"/>
    <property type="match status" value="1"/>
</dbReference>
<reference evidence="5 6" key="1">
    <citation type="submission" date="2020-08" db="EMBL/GenBank/DDBJ databases">
        <title>Sequencing the genomes of 1000 actinobacteria strains.</title>
        <authorList>
            <person name="Klenk H.-P."/>
        </authorList>
    </citation>
    <scope>NUCLEOTIDE SEQUENCE [LARGE SCALE GENOMIC DNA]</scope>
    <source>
        <strain evidence="5 6">DSM 105369</strain>
    </source>
</reference>
<dbReference type="GO" id="GO:0016836">
    <property type="term" value="F:hydro-lyase activity"/>
    <property type="evidence" value="ECO:0007669"/>
    <property type="project" value="TreeGrafter"/>
</dbReference>
<sequence length="358" mass="39798">MEIPLDRTFEGGTYQVAKRCTVITSIRTDDSEIVGRVYNGDPRVGMSDVVGVINSVLEPMLVGQDPLLRQKLWTDMSHKLVSFKEHDIAMQALAGVDCALWDVIGKLAGMSVAELLGACRRKVPLIAIGGYYEAGKSNKMLGEEMQELQRLGVTGCKLKIGQLSPQEDAERFRAAREGAGPEFVLAADANRAWTVEQAVEFAHAVEDLNMAWFEEPCHWFDDVNSMRRVREKITQPVCAGQSEISSQGVRHLIENRAIDILNFDVSESGGVSQWRMANTLAELHGLAVGHHEESQIATHLLCSTRRPTYVECFAPDRDPVFWRLPKSGPRLVDGFLELPDGSGFGLELDEDIIEEYRV</sequence>
<dbReference type="AlphaFoldDB" id="A0A839N9L0"/>
<name>A0A839N9L0_9MICO</name>
<dbReference type="Pfam" id="PF13378">
    <property type="entry name" value="MR_MLE_C"/>
    <property type="match status" value="1"/>
</dbReference>
<comment type="caution">
    <text evidence="5">The sequence shown here is derived from an EMBL/GenBank/DDBJ whole genome shotgun (WGS) entry which is preliminary data.</text>
</comment>
<dbReference type="Gene3D" id="3.20.20.120">
    <property type="entry name" value="Enolase-like C-terminal domain"/>
    <property type="match status" value="1"/>
</dbReference>
<dbReference type="EMBL" id="JACHVQ010000001">
    <property type="protein sequence ID" value="MBB2891895.1"/>
    <property type="molecule type" value="Genomic_DNA"/>
</dbReference>
<dbReference type="InterPro" id="IPR029017">
    <property type="entry name" value="Enolase-like_N"/>
</dbReference>
<dbReference type="RefSeq" id="WP_183320097.1">
    <property type="nucleotide sequence ID" value="NZ_JACHVQ010000001.1"/>
</dbReference>
<dbReference type="GO" id="GO:0000287">
    <property type="term" value="F:magnesium ion binding"/>
    <property type="evidence" value="ECO:0007669"/>
    <property type="project" value="TreeGrafter"/>
</dbReference>
<organism evidence="5 6">
    <name type="scientific">Flexivirga oryzae</name>
    <dbReference type="NCBI Taxonomy" id="1794944"/>
    <lineage>
        <taxon>Bacteria</taxon>
        <taxon>Bacillati</taxon>
        <taxon>Actinomycetota</taxon>
        <taxon>Actinomycetes</taxon>
        <taxon>Micrococcales</taxon>
        <taxon>Dermacoccaceae</taxon>
        <taxon>Flexivirga</taxon>
    </lineage>
</organism>
<keyword evidence="6" id="KW-1185">Reference proteome</keyword>
<protein>
    <submittedName>
        <fullName evidence="5">L-alanine-DL-glutamate epimerase-like enolase superfamily enzyme</fullName>
    </submittedName>
</protein>
<evidence type="ECO:0000256" key="3">
    <source>
        <dbReference type="ARBA" id="ARBA00022842"/>
    </source>
</evidence>
<evidence type="ECO:0000256" key="1">
    <source>
        <dbReference type="ARBA" id="ARBA00001946"/>
    </source>
</evidence>
<keyword evidence="3" id="KW-0460">Magnesium</keyword>
<dbReference type="Proteomes" id="UP000559182">
    <property type="component" value="Unassembled WGS sequence"/>
</dbReference>
<dbReference type="InterPro" id="IPR036849">
    <property type="entry name" value="Enolase-like_C_sf"/>
</dbReference>
<dbReference type="CDD" id="cd03316">
    <property type="entry name" value="MR_like"/>
    <property type="match status" value="1"/>
</dbReference>
<dbReference type="PANTHER" id="PTHR13794">
    <property type="entry name" value="ENOLASE SUPERFAMILY, MANDELATE RACEMASE"/>
    <property type="match status" value="1"/>
</dbReference>